<evidence type="ECO:0000256" key="2">
    <source>
        <dbReference type="ARBA" id="ARBA00010694"/>
    </source>
</evidence>
<dbReference type="AlphaFoldDB" id="A0A8S1H7S5"/>
<dbReference type="InterPro" id="IPR013657">
    <property type="entry name" value="SCL35B1-4/HUT1"/>
</dbReference>
<dbReference type="PANTHER" id="PTHR10778:SF16">
    <property type="entry name" value="UAA TRANSPORTER"/>
    <property type="match status" value="1"/>
</dbReference>
<keyword evidence="4 7" id="KW-0812">Transmembrane</keyword>
<dbReference type="OrthoDB" id="999962at2759"/>
<dbReference type="GO" id="GO:0005789">
    <property type="term" value="C:endoplasmic reticulum membrane"/>
    <property type="evidence" value="ECO:0007669"/>
    <property type="project" value="TreeGrafter"/>
</dbReference>
<comment type="caution">
    <text evidence="8">The sequence shown here is derived from an EMBL/GenBank/DDBJ whole genome shotgun (WGS) entry which is preliminary data.</text>
</comment>
<feature type="transmembrane region" description="Helical" evidence="7">
    <location>
        <begin position="257"/>
        <end position="280"/>
    </location>
</feature>
<feature type="transmembrane region" description="Helical" evidence="7">
    <location>
        <begin position="192"/>
        <end position="208"/>
    </location>
</feature>
<proteinExistence type="inferred from homology"/>
<feature type="transmembrane region" description="Helical" evidence="7">
    <location>
        <begin position="157"/>
        <end position="176"/>
    </location>
</feature>
<keyword evidence="5 7" id="KW-1133">Transmembrane helix</keyword>
<dbReference type="GO" id="GO:0005462">
    <property type="term" value="F:UDP-N-acetylglucosamine transmembrane transporter activity"/>
    <property type="evidence" value="ECO:0007669"/>
    <property type="project" value="TreeGrafter"/>
</dbReference>
<gene>
    <name evidence="8" type="ORF">CAUJ_LOCUS7888</name>
</gene>
<feature type="transmembrane region" description="Helical" evidence="7">
    <location>
        <begin position="34"/>
        <end position="55"/>
    </location>
</feature>
<organism evidence="8 9">
    <name type="scientific">Caenorhabditis auriculariae</name>
    <dbReference type="NCBI Taxonomy" id="2777116"/>
    <lineage>
        <taxon>Eukaryota</taxon>
        <taxon>Metazoa</taxon>
        <taxon>Ecdysozoa</taxon>
        <taxon>Nematoda</taxon>
        <taxon>Chromadorea</taxon>
        <taxon>Rhabditida</taxon>
        <taxon>Rhabditina</taxon>
        <taxon>Rhabditomorpha</taxon>
        <taxon>Rhabditoidea</taxon>
        <taxon>Rhabditidae</taxon>
        <taxon>Peloderinae</taxon>
        <taxon>Caenorhabditis</taxon>
    </lineage>
</organism>
<dbReference type="Pfam" id="PF08449">
    <property type="entry name" value="UAA"/>
    <property type="match status" value="1"/>
</dbReference>
<dbReference type="EMBL" id="CAJGYM010000024">
    <property type="protein sequence ID" value="CAD6191969.1"/>
    <property type="molecule type" value="Genomic_DNA"/>
</dbReference>
<keyword evidence="9" id="KW-1185">Reference proteome</keyword>
<dbReference type="NCBIfam" id="TIGR00803">
    <property type="entry name" value="nst"/>
    <property type="match status" value="1"/>
</dbReference>
<evidence type="ECO:0000256" key="4">
    <source>
        <dbReference type="ARBA" id="ARBA00022692"/>
    </source>
</evidence>
<keyword evidence="6 7" id="KW-0472">Membrane</keyword>
<dbReference type="Proteomes" id="UP000835052">
    <property type="component" value="Unassembled WGS sequence"/>
</dbReference>
<evidence type="ECO:0000313" key="9">
    <source>
        <dbReference type="Proteomes" id="UP000835052"/>
    </source>
</evidence>
<reference evidence="8" key="1">
    <citation type="submission" date="2020-10" db="EMBL/GenBank/DDBJ databases">
        <authorList>
            <person name="Kikuchi T."/>
        </authorList>
    </citation>
    <scope>NUCLEOTIDE SEQUENCE</scope>
    <source>
        <strain evidence="8">NKZ352</strain>
    </source>
</reference>
<feature type="transmembrane region" description="Helical" evidence="7">
    <location>
        <begin position="87"/>
        <end position="110"/>
    </location>
</feature>
<feature type="transmembrane region" description="Helical" evidence="7">
    <location>
        <begin position="117"/>
        <end position="137"/>
    </location>
</feature>
<evidence type="ECO:0000256" key="1">
    <source>
        <dbReference type="ARBA" id="ARBA00004141"/>
    </source>
</evidence>
<feature type="transmembrane region" description="Helical" evidence="7">
    <location>
        <begin position="220"/>
        <end position="245"/>
    </location>
</feature>
<protein>
    <submittedName>
        <fullName evidence="8">Uncharacterized protein</fullName>
    </submittedName>
</protein>
<evidence type="ECO:0000313" key="8">
    <source>
        <dbReference type="EMBL" id="CAD6191969.1"/>
    </source>
</evidence>
<dbReference type="GO" id="GO:0000139">
    <property type="term" value="C:Golgi membrane"/>
    <property type="evidence" value="ECO:0007669"/>
    <property type="project" value="TreeGrafter"/>
</dbReference>
<dbReference type="PANTHER" id="PTHR10778">
    <property type="entry name" value="SOLUTE CARRIER FAMILY 35 MEMBER B"/>
    <property type="match status" value="1"/>
</dbReference>
<name>A0A8S1H7S5_9PELO</name>
<feature type="transmembrane region" description="Helical" evidence="7">
    <location>
        <begin position="286"/>
        <end position="303"/>
    </location>
</feature>
<evidence type="ECO:0000256" key="6">
    <source>
        <dbReference type="ARBA" id="ARBA00023136"/>
    </source>
</evidence>
<evidence type="ECO:0000256" key="5">
    <source>
        <dbReference type="ARBA" id="ARBA00022989"/>
    </source>
</evidence>
<accession>A0A8S1H7S5</accession>
<evidence type="ECO:0000256" key="7">
    <source>
        <dbReference type="SAM" id="Phobius"/>
    </source>
</evidence>
<sequence length="306" mass="33949">MAEPVIASALLGCVGCQAGVEYLQTKVKESLNLLTFASFCFTAFIGLIFQSRFFTVSNRIPISAYVQIVVIFFIVNMANNYAIKFDIYFPLFIIFKSGTLLVNMLLGAVLRNYRYTFSQISAVIIVTIGIVLFTLASYTPKEKTSAVHGLWLPVPPFFIGILLLTIALVLSAYLGIIQEQFYQTYGKHNDEMMFYVHFLSIPAFALLGEELKDAWSAANATSTIGLGVPSAWAYIAAICVLQYLCTRSVYKLSSVTSSLNVTMVITLRKFLSILISFVVFDNSFSFWHALGAALVFIGSILFTKSF</sequence>
<keyword evidence="3" id="KW-0813">Transport</keyword>
<comment type="subcellular location">
    <subcellularLocation>
        <location evidence="1">Membrane</location>
        <topology evidence="1">Multi-pass membrane protein</topology>
    </subcellularLocation>
</comment>
<feature type="transmembrane region" description="Helical" evidence="7">
    <location>
        <begin position="62"/>
        <end position="81"/>
    </location>
</feature>
<evidence type="ECO:0000256" key="3">
    <source>
        <dbReference type="ARBA" id="ARBA00022448"/>
    </source>
</evidence>
<comment type="similarity">
    <text evidence="2">Belongs to the nucleotide-sugar transporter family. SLC35B subfamily.</text>
</comment>
<dbReference type="GO" id="GO:0005464">
    <property type="term" value="F:UDP-xylose transmembrane transporter activity"/>
    <property type="evidence" value="ECO:0007669"/>
    <property type="project" value="TreeGrafter"/>
</dbReference>